<dbReference type="Proteomes" id="UP000095287">
    <property type="component" value="Unplaced"/>
</dbReference>
<accession>A0A1I7YJ92</accession>
<dbReference type="InterPro" id="IPR028097">
    <property type="entry name" value="FAM91_C_dom"/>
</dbReference>
<dbReference type="Pfam" id="PF14647">
    <property type="entry name" value="FAM91_N"/>
    <property type="match status" value="1"/>
</dbReference>
<dbReference type="WBParaSite" id="L893_g1694.t1">
    <property type="protein sequence ID" value="L893_g1694.t1"/>
    <property type="gene ID" value="L893_g1694"/>
</dbReference>
<organism evidence="5 6">
    <name type="scientific">Steinernema glaseri</name>
    <dbReference type="NCBI Taxonomy" id="37863"/>
    <lineage>
        <taxon>Eukaryota</taxon>
        <taxon>Metazoa</taxon>
        <taxon>Ecdysozoa</taxon>
        <taxon>Nematoda</taxon>
        <taxon>Chromadorea</taxon>
        <taxon>Rhabditida</taxon>
        <taxon>Tylenchina</taxon>
        <taxon>Panagrolaimomorpha</taxon>
        <taxon>Strongyloidoidea</taxon>
        <taxon>Steinernematidae</taxon>
        <taxon>Steinernema</taxon>
    </lineage>
</organism>
<dbReference type="PANTHER" id="PTHR28441">
    <property type="entry name" value="PROTEIN FAM91A1"/>
    <property type="match status" value="1"/>
</dbReference>
<dbReference type="AlphaFoldDB" id="A0A1I7YJ92"/>
<reference evidence="6" key="1">
    <citation type="submission" date="2016-11" db="UniProtKB">
        <authorList>
            <consortium name="WormBaseParasite"/>
        </authorList>
    </citation>
    <scope>IDENTIFICATION</scope>
</reference>
<dbReference type="PANTHER" id="PTHR28441:SF2">
    <property type="entry name" value="PROTEIN FAM91A1"/>
    <property type="match status" value="1"/>
</dbReference>
<feature type="region of interest" description="Disordered" evidence="2">
    <location>
        <begin position="109"/>
        <end position="136"/>
    </location>
</feature>
<evidence type="ECO:0000256" key="1">
    <source>
        <dbReference type="ARBA" id="ARBA00010319"/>
    </source>
</evidence>
<dbReference type="InterPro" id="IPR039199">
    <property type="entry name" value="FAM91"/>
</dbReference>
<protein>
    <submittedName>
        <fullName evidence="6">N-acetyltransferase domain-containing protein</fullName>
    </submittedName>
</protein>
<sequence length="376" mass="41554">MPEAAAYITTSHRSPLVNEEHAPFHRIWPPMSVATIVDGGRDGDNEDEPLGAKLFRRSRQFFQENPQKGNRVTTAKSVSTTAHIVVAYSVEGDALLGTVAAREGVNVRGDLGGRGLDSREHRVGESPQEPEDAPWRVAPRVRQSRPGVLHQKSAPLHGKHRAPCQETRRRLLRHPAAVQPDLLDSLSLPGLVYFEVPVYDQDQVYVTTVDDFVMNRVLDDFFKTLLYRIFVTIEQSTTAISLFCRLGFAKKRVTGLENLGLHKTWDEYMVLLSNDDSNLDDSRTMITTDLADLTNSLVSPCMDEHNDDEDLLNAVGEALSGGEPSPLAGERTSPGALLSPSALRTSSDAGNKRIGFVFDSTLTAFFMMRNLGDSIR</sequence>
<proteinExistence type="inferred from homology"/>
<name>A0A1I7YJ92_9BILA</name>
<feature type="region of interest" description="Disordered" evidence="2">
    <location>
        <begin position="321"/>
        <end position="346"/>
    </location>
</feature>
<evidence type="ECO:0000313" key="6">
    <source>
        <dbReference type="WBParaSite" id="L893_g1694.t1"/>
    </source>
</evidence>
<evidence type="ECO:0000259" key="4">
    <source>
        <dbReference type="Pfam" id="PF14648"/>
    </source>
</evidence>
<feature type="domain" description="FAM91 C-terminal" evidence="4">
    <location>
        <begin position="351"/>
        <end position="375"/>
    </location>
</feature>
<keyword evidence="5" id="KW-1185">Reference proteome</keyword>
<feature type="domain" description="FAM91 N-terminal" evidence="3">
    <location>
        <begin position="178"/>
        <end position="265"/>
    </location>
</feature>
<comment type="similarity">
    <text evidence="1">Belongs to the FAM91 family.</text>
</comment>
<dbReference type="Pfam" id="PF14648">
    <property type="entry name" value="FAM91_C"/>
    <property type="match status" value="1"/>
</dbReference>
<evidence type="ECO:0000256" key="2">
    <source>
        <dbReference type="SAM" id="MobiDB-lite"/>
    </source>
</evidence>
<evidence type="ECO:0000313" key="5">
    <source>
        <dbReference type="Proteomes" id="UP000095287"/>
    </source>
</evidence>
<dbReference type="InterPro" id="IPR028091">
    <property type="entry name" value="FAM91_N_dom"/>
</dbReference>
<evidence type="ECO:0000259" key="3">
    <source>
        <dbReference type="Pfam" id="PF14647"/>
    </source>
</evidence>